<comment type="caution">
    <text evidence="3">The sequence shown here is derived from an EMBL/GenBank/DDBJ whole genome shotgun (WGS) entry which is preliminary data.</text>
</comment>
<accession>A0A1V6SVV3</accession>
<protein>
    <recommendedName>
        <fullName evidence="1">Peptidase M20 domain-containing protein 2</fullName>
    </recommendedName>
</protein>
<dbReference type="InterPro" id="IPR017439">
    <property type="entry name" value="Amidohydrolase"/>
</dbReference>
<proteinExistence type="inferred from homology"/>
<dbReference type="STRING" id="303698.A0A1V6SVV3"/>
<dbReference type="EMBL" id="MLKD01000019">
    <property type="protein sequence ID" value="OQE17874.1"/>
    <property type="molecule type" value="Genomic_DNA"/>
</dbReference>
<keyword evidence="4" id="KW-1185">Reference proteome</keyword>
<dbReference type="InterPro" id="IPR011650">
    <property type="entry name" value="Peptidase_M20_dimer"/>
</dbReference>
<dbReference type="CDD" id="cd05672">
    <property type="entry name" value="M20_ACY1L2-like"/>
    <property type="match status" value="1"/>
</dbReference>
<dbReference type="AlphaFoldDB" id="A0A1V6SVV3"/>
<evidence type="ECO:0000313" key="4">
    <source>
        <dbReference type="Proteomes" id="UP000191285"/>
    </source>
</evidence>
<name>A0A1V6SVV3_9EURO</name>
<feature type="domain" description="Peptidase M20 dimerisation" evidence="2">
    <location>
        <begin position="178"/>
        <end position="275"/>
    </location>
</feature>
<evidence type="ECO:0000259" key="2">
    <source>
        <dbReference type="Pfam" id="PF07687"/>
    </source>
</evidence>
<dbReference type="NCBIfam" id="TIGR01891">
    <property type="entry name" value="amidohydrolases"/>
    <property type="match status" value="1"/>
</dbReference>
<dbReference type="OrthoDB" id="6119954at2759"/>
<evidence type="ECO:0000256" key="1">
    <source>
        <dbReference type="PIRNR" id="PIRNR037226"/>
    </source>
</evidence>
<dbReference type="PANTHER" id="PTHR30575">
    <property type="entry name" value="PEPTIDASE M20"/>
    <property type="match status" value="1"/>
</dbReference>
<dbReference type="Gene3D" id="3.40.630.10">
    <property type="entry name" value="Zn peptidases"/>
    <property type="match status" value="1"/>
</dbReference>
<dbReference type="InterPro" id="IPR017144">
    <property type="entry name" value="Xaa-Arg_dipeptidase"/>
</dbReference>
<organism evidence="3 4">
    <name type="scientific">Penicillium steckii</name>
    <dbReference type="NCBI Taxonomy" id="303698"/>
    <lineage>
        <taxon>Eukaryota</taxon>
        <taxon>Fungi</taxon>
        <taxon>Dikarya</taxon>
        <taxon>Ascomycota</taxon>
        <taxon>Pezizomycotina</taxon>
        <taxon>Eurotiomycetes</taxon>
        <taxon>Eurotiomycetidae</taxon>
        <taxon>Eurotiales</taxon>
        <taxon>Aspergillaceae</taxon>
        <taxon>Penicillium</taxon>
    </lineage>
</organism>
<dbReference type="GO" id="GO:0016805">
    <property type="term" value="F:dipeptidase activity"/>
    <property type="evidence" value="ECO:0007669"/>
    <property type="project" value="InterPro"/>
</dbReference>
<dbReference type="InterPro" id="IPR036264">
    <property type="entry name" value="Bact_exopeptidase_dim_dom"/>
</dbReference>
<sequence length="413" mass="45026">MSSITNFGLSDEHLAFVSKAIDSASAELRKLNLEIWNNPELKFNEEKACKLLTEWLQSQGWKVNTGVYGINTAFEARFSVVEGGRTICYNAEYDALPEIGHACGHNLIATSTLASGVGVAAAMKHFNIPGTLVIIGTPAEETGGGKYIMANHGAWKDCDIVIMTHPMPDFSSAQMSSKASWKFRAKFHGRGSHAGAAPWDGANACDAIVMAYNGLALLRQHIKKTESIQSIILEAGKAVNVIPDYSEGSFSLRADDSMSLEKLRERVKPIFTSAAAATGCTVELFWDALYEDVVTNMTMANRYTQYMLNGLDSDPAEFLDPSAQPKAALNGSSDFGNCSYLKPGIQTLFRINATNMPHTPEFQQAAGSEFAHTEALRAGKANAMVGIDVLLHDKFYQSVESEWEDSMRARGRK</sequence>
<dbReference type="PIRSF" id="PIRSF037226">
    <property type="entry name" value="Amidohydrolase_ACY1L2_prd"/>
    <property type="match status" value="1"/>
</dbReference>
<dbReference type="Gene3D" id="3.30.70.360">
    <property type="match status" value="1"/>
</dbReference>
<dbReference type="PANTHER" id="PTHR30575:SF0">
    <property type="entry name" value="XAA-ARG DIPEPTIDASE"/>
    <property type="match status" value="1"/>
</dbReference>
<gene>
    <name evidence="3" type="ORF">PENSTE_c019G05694</name>
</gene>
<comment type="similarity">
    <text evidence="1">Belongs to the peptidase M20A family.</text>
</comment>
<evidence type="ECO:0000313" key="3">
    <source>
        <dbReference type="EMBL" id="OQE17874.1"/>
    </source>
</evidence>
<dbReference type="Proteomes" id="UP000191285">
    <property type="component" value="Unassembled WGS sequence"/>
</dbReference>
<reference evidence="4" key="1">
    <citation type="journal article" date="2017" name="Nat. Microbiol.">
        <title>Global analysis of biosynthetic gene clusters reveals vast potential of secondary metabolite production in Penicillium species.</title>
        <authorList>
            <person name="Nielsen J.C."/>
            <person name="Grijseels S."/>
            <person name="Prigent S."/>
            <person name="Ji B."/>
            <person name="Dainat J."/>
            <person name="Nielsen K.F."/>
            <person name="Frisvad J.C."/>
            <person name="Workman M."/>
            <person name="Nielsen J."/>
        </authorList>
    </citation>
    <scope>NUCLEOTIDE SEQUENCE [LARGE SCALE GENOMIC DNA]</scope>
    <source>
        <strain evidence="4">IBT 24891</strain>
    </source>
</reference>
<dbReference type="Pfam" id="PF07687">
    <property type="entry name" value="M20_dimer"/>
    <property type="match status" value="1"/>
</dbReference>
<dbReference type="SUPFAM" id="SSF55031">
    <property type="entry name" value="Bacterial exopeptidase dimerisation domain"/>
    <property type="match status" value="1"/>
</dbReference>
<dbReference type="InterPro" id="IPR052030">
    <property type="entry name" value="Peptidase_M20/M20A_hydrolases"/>
</dbReference>
<dbReference type="FunFam" id="3.30.70.360:FF:000004">
    <property type="entry name" value="Peptidase M20 domain-containing protein 2"/>
    <property type="match status" value="1"/>
</dbReference>
<dbReference type="SUPFAM" id="SSF53187">
    <property type="entry name" value="Zn-dependent exopeptidases"/>
    <property type="match status" value="1"/>
</dbReference>